<feature type="signal peptide" evidence="1">
    <location>
        <begin position="1"/>
        <end position="30"/>
    </location>
</feature>
<reference evidence="2" key="1">
    <citation type="submission" date="2013-04" db="EMBL/GenBank/DDBJ databases">
        <authorList>
            <person name="Qu J."/>
            <person name="Murali S.C."/>
            <person name="Bandaranaike D."/>
            <person name="Bellair M."/>
            <person name="Blankenburg K."/>
            <person name="Chao H."/>
            <person name="Dinh H."/>
            <person name="Doddapaneni H."/>
            <person name="Downs B."/>
            <person name="Dugan-Rocha S."/>
            <person name="Elkadiri S."/>
            <person name="Gnanaolivu R.D."/>
            <person name="Hernandez B."/>
            <person name="Javaid M."/>
            <person name="Jayaseelan J.C."/>
            <person name="Lee S."/>
            <person name="Li M."/>
            <person name="Ming W."/>
            <person name="Munidasa M."/>
            <person name="Muniz J."/>
            <person name="Nguyen L."/>
            <person name="Ongeri F."/>
            <person name="Osuji N."/>
            <person name="Pu L.-L."/>
            <person name="Puazo M."/>
            <person name="Qu C."/>
            <person name="Quiroz J."/>
            <person name="Raj R."/>
            <person name="Weissenberger G."/>
            <person name="Xin Y."/>
            <person name="Zou X."/>
            <person name="Han Y."/>
            <person name="Richards S."/>
            <person name="Worley K."/>
            <person name="Muzny D."/>
            <person name="Gibbs R."/>
        </authorList>
    </citation>
    <scope>NUCLEOTIDE SEQUENCE</scope>
    <source>
        <strain evidence="2">Sampled in the wild</strain>
    </source>
</reference>
<dbReference type="SUPFAM" id="SSF49329">
    <property type="entry name" value="Cu,Zn superoxide dismutase-like"/>
    <property type="match status" value="1"/>
</dbReference>
<evidence type="ECO:0000313" key="3">
    <source>
        <dbReference type="Proteomes" id="UP000792457"/>
    </source>
</evidence>
<dbReference type="Proteomes" id="UP000792457">
    <property type="component" value="Unassembled WGS sequence"/>
</dbReference>
<evidence type="ECO:0008006" key="4">
    <source>
        <dbReference type="Google" id="ProtNLM"/>
    </source>
</evidence>
<feature type="chain" id="PRO_5035448479" description="Superoxide dismutase" evidence="1">
    <location>
        <begin position="31"/>
        <end position="212"/>
    </location>
</feature>
<keyword evidence="3" id="KW-1185">Reference proteome</keyword>
<evidence type="ECO:0000256" key="1">
    <source>
        <dbReference type="SAM" id="SignalP"/>
    </source>
</evidence>
<dbReference type="GO" id="GO:0046872">
    <property type="term" value="F:metal ion binding"/>
    <property type="evidence" value="ECO:0007669"/>
    <property type="project" value="InterPro"/>
</dbReference>
<evidence type="ECO:0000313" key="2">
    <source>
        <dbReference type="EMBL" id="KAG8233430.1"/>
    </source>
</evidence>
<protein>
    <recommendedName>
        <fullName evidence="4">Superoxide dismutase</fullName>
    </recommendedName>
</protein>
<accession>A0A8K0KGT7</accession>
<organism evidence="2 3">
    <name type="scientific">Ladona fulva</name>
    <name type="common">Scarce chaser dragonfly</name>
    <name type="synonym">Libellula fulva</name>
    <dbReference type="NCBI Taxonomy" id="123851"/>
    <lineage>
        <taxon>Eukaryota</taxon>
        <taxon>Metazoa</taxon>
        <taxon>Ecdysozoa</taxon>
        <taxon>Arthropoda</taxon>
        <taxon>Hexapoda</taxon>
        <taxon>Insecta</taxon>
        <taxon>Pterygota</taxon>
        <taxon>Palaeoptera</taxon>
        <taxon>Odonata</taxon>
        <taxon>Epiprocta</taxon>
        <taxon>Anisoptera</taxon>
        <taxon>Libelluloidea</taxon>
        <taxon>Libellulidae</taxon>
        <taxon>Ladona</taxon>
    </lineage>
</organism>
<proteinExistence type="predicted"/>
<gene>
    <name evidence="2" type="ORF">J437_LFUL013424</name>
</gene>
<name>A0A8K0KGT7_LADFU</name>
<dbReference type="OrthoDB" id="10523034at2759"/>
<dbReference type="GO" id="GO:0006801">
    <property type="term" value="P:superoxide metabolic process"/>
    <property type="evidence" value="ECO:0007669"/>
    <property type="project" value="InterPro"/>
</dbReference>
<dbReference type="EMBL" id="KZ308717">
    <property type="protein sequence ID" value="KAG8233430.1"/>
    <property type="molecule type" value="Genomic_DNA"/>
</dbReference>
<keyword evidence="1" id="KW-0732">Signal</keyword>
<reference evidence="2" key="2">
    <citation type="submission" date="2017-10" db="EMBL/GenBank/DDBJ databases">
        <title>Ladona fulva Genome sequencing and assembly.</title>
        <authorList>
            <person name="Murali S."/>
            <person name="Richards S."/>
            <person name="Bandaranaike D."/>
            <person name="Bellair M."/>
            <person name="Blankenburg K."/>
            <person name="Chao H."/>
            <person name="Dinh H."/>
            <person name="Doddapaneni H."/>
            <person name="Dugan-Rocha S."/>
            <person name="Elkadiri S."/>
            <person name="Gnanaolivu R."/>
            <person name="Hernandez B."/>
            <person name="Skinner E."/>
            <person name="Javaid M."/>
            <person name="Lee S."/>
            <person name="Li M."/>
            <person name="Ming W."/>
            <person name="Munidasa M."/>
            <person name="Muniz J."/>
            <person name="Nguyen L."/>
            <person name="Hughes D."/>
            <person name="Osuji N."/>
            <person name="Pu L.-L."/>
            <person name="Puazo M."/>
            <person name="Qu C."/>
            <person name="Quiroz J."/>
            <person name="Raj R."/>
            <person name="Weissenberger G."/>
            <person name="Xin Y."/>
            <person name="Zou X."/>
            <person name="Han Y."/>
            <person name="Worley K."/>
            <person name="Muzny D."/>
            <person name="Gibbs R."/>
        </authorList>
    </citation>
    <scope>NUCLEOTIDE SEQUENCE</scope>
    <source>
        <strain evidence="2">Sampled in the wild</strain>
    </source>
</reference>
<sequence>MVPLKRGSDARRWNLRILALFLSVAALAAAKDFEKDGVIYDEYDEGMDVADADDQSPKEVEGHARERRQAAAPFSWMGAPFLHATCRLQPNTGSTVQGYLYLFQKRPWDYVRVKGSMWGMVERKERFDVGIYANPADGNCQDAGDTLQGATGYYGGLGVVKAKGYGKATGISRGNRLVTLEKDQPNSIIGRSVVVTSLASNQRVACCTIVEQ</sequence>
<dbReference type="InterPro" id="IPR036423">
    <property type="entry name" value="SOD-like_Cu/Zn_dom_sf"/>
</dbReference>
<dbReference type="Gene3D" id="2.60.40.200">
    <property type="entry name" value="Superoxide dismutase, copper/zinc binding domain"/>
    <property type="match status" value="1"/>
</dbReference>
<dbReference type="AlphaFoldDB" id="A0A8K0KGT7"/>
<comment type="caution">
    <text evidence="2">The sequence shown here is derived from an EMBL/GenBank/DDBJ whole genome shotgun (WGS) entry which is preliminary data.</text>
</comment>